<reference evidence="7 8" key="1">
    <citation type="submission" date="2019-07" db="EMBL/GenBank/DDBJ databases">
        <title>Quadrisphaera sp. strain DD2A genome sequencing and assembly.</title>
        <authorList>
            <person name="Kim I."/>
        </authorList>
    </citation>
    <scope>NUCLEOTIDE SEQUENCE [LARGE SCALE GENOMIC DNA]</scope>
    <source>
        <strain evidence="7 8">DD2A</strain>
    </source>
</reference>
<feature type="compositionally biased region" description="Low complexity" evidence="4">
    <location>
        <begin position="31"/>
        <end position="85"/>
    </location>
</feature>
<evidence type="ECO:0000259" key="5">
    <source>
        <dbReference type="Pfam" id="PF00905"/>
    </source>
</evidence>
<sequence>MSPAPGAPQRPTSRTEGRQTPRAGTGTGTLPRTGARPAPRAAARSGASSATGTASRAATRAGTGTAGRPSGATSRTTSRTARPASPQRPPRPPRPKARRGVRAGTPQRRTAVVVALLLLVTAVFTGRLLQVQALDTGQLAELALQERLVKVTVPAVRGTITDRNGDVLAESVERFNVTADPSLFTGPTKEVKTLWTPQQAAPALAPLLGVSEQQLVTLLTPRTTAAGKQVQWTYLAKGLTPEQWRAVQQLKIPGIFSEPDEERAYPAGTTAGNLVGYVGKDGTALAGLELAEDGELTGTDGELLYERGARGQRIPLGESSNTPAVNGEDVRLTLDDDIQFYAQNAARAQAEATEADWVSVVVMTKDGQVLALAESGSIDPASPGATPEAERHNRSLEDTFEPGSTGKLITAAAAIQQGLVTPETQLTVPDTLQLPGRAGSVRDSHPHEPQKLTFAGVLAESSNVGTIEVGQKLSVQQRYDYLKAFGIGDKQLGLPGETRGILAPPEKWDGRTQYNVLFGQGYGVNALQAAQVYATIANGGVRIPPHIVAGTTSPDGTYTPTAPTSGTRVVSEQTAQQVTNMLEGVVTSDGTGLNAAVPGFRVAGKTGTAQDLPATKATGEPQYTASFIGMAPADDPQLVVAVIVQHPQTSHYGGTVAAPVFSDVMGYALGREGIVPSGAPAQLPPLTWQ</sequence>
<feature type="region of interest" description="Disordered" evidence="4">
    <location>
        <begin position="1"/>
        <end position="106"/>
    </location>
</feature>
<evidence type="ECO:0000256" key="3">
    <source>
        <dbReference type="ARBA" id="ARBA00023136"/>
    </source>
</evidence>
<dbReference type="Proteomes" id="UP000321234">
    <property type="component" value="Unassembled WGS sequence"/>
</dbReference>
<protein>
    <submittedName>
        <fullName evidence="7">Penicillin-binding protein 2</fullName>
    </submittedName>
</protein>
<dbReference type="Pfam" id="PF00905">
    <property type="entry name" value="Transpeptidase"/>
    <property type="match status" value="1"/>
</dbReference>
<gene>
    <name evidence="7" type="ORF">FMM08_12930</name>
</gene>
<evidence type="ECO:0000256" key="4">
    <source>
        <dbReference type="SAM" id="MobiDB-lite"/>
    </source>
</evidence>
<dbReference type="GO" id="GO:0071555">
    <property type="term" value="P:cell wall organization"/>
    <property type="evidence" value="ECO:0007669"/>
    <property type="project" value="TreeGrafter"/>
</dbReference>
<keyword evidence="3" id="KW-0472">Membrane</keyword>
<dbReference type="InterPro" id="IPR036138">
    <property type="entry name" value="PBP_dimer_sf"/>
</dbReference>
<keyword evidence="8" id="KW-1185">Reference proteome</keyword>
<dbReference type="SUPFAM" id="SSF56601">
    <property type="entry name" value="beta-lactamase/transpeptidase-like"/>
    <property type="match status" value="1"/>
</dbReference>
<dbReference type="Pfam" id="PF03717">
    <property type="entry name" value="PBP_dimer"/>
    <property type="match status" value="1"/>
</dbReference>
<dbReference type="Gene3D" id="3.90.1310.10">
    <property type="entry name" value="Penicillin-binding protein 2a (Domain 2)"/>
    <property type="match status" value="1"/>
</dbReference>
<feature type="domain" description="Penicillin-binding protein transpeptidase" evidence="5">
    <location>
        <begin position="360"/>
        <end position="665"/>
    </location>
</feature>
<dbReference type="GO" id="GO:0005886">
    <property type="term" value="C:plasma membrane"/>
    <property type="evidence" value="ECO:0007669"/>
    <property type="project" value="TreeGrafter"/>
</dbReference>
<feature type="region of interest" description="Disordered" evidence="4">
    <location>
        <begin position="376"/>
        <end position="401"/>
    </location>
</feature>
<dbReference type="Gene3D" id="3.40.710.10">
    <property type="entry name" value="DD-peptidase/beta-lactamase superfamily"/>
    <property type="match status" value="1"/>
</dbReference>
<feature type="compositionally biased region" description="Basic residues" evidence="4">
    <location>
        <begin position="91"/>
        <end position="101"/>
    </location>
</feature>
<evidence type="ECO:0000313" key="7">
    <source>
        <dbReference type="EMBL" id="TXR55730.1"/>
    </source>
</evidence>
<dbReference type="Gene3D" id="3.30.450.330">
    <property type="match status" value="1"/>
</dbReference>
<evidence type="ECO:0000256" key="2">
    <source>
        <dbReference type="ARBA" id="ARBA00007171"/>
    </source>
</evidence>
<dbReference type="PANTHER" id="PTHR30627:SF1">
    <property type="entry name" value="PEPTIDOGLYCAN D,D-TRANSPEPTIDASE FTSI"/>
    <property type="match status" value="1"/>
</dbReference>
<dbReference type="OrthoDB" id="9789078at2"/>
<dbReference type="InterPro" id="IPR012338">
    <property type="entry name" value="Beta-lactam/transpept-like"/>
</dbReference>
<name>A0A5C8ZG01_9ACTN</name>
<evidence type="ECO:0000256" key="1">
    <source>
        <dbReference type="ARBA" id="ARBA00004370"/>
    </source>
</evidence>
<dbReference type="AlphaFoldDB" id="A0A5C8ZG01"/>
<proteinExistence type="inferred from homology"/>
<dbReference type="RefSeq" id="WP_147926786.1">
    <property type="nucleotide sequence ID" value="NZ_VKAC01000007.1"/>
</dbReference>
<dbReference type="InterPro" id="IPR005311">
    <property type="entry name" value="PBP_dimer"/>
</dbReference>
<evidence type="ECO:0000259" key="6">
    <source>
        <dbReference type="Pfam" id="PF03717"/>
    </source>
</evidence>
<dbReference type="InterPro" id="IPR001460">
    <property type="entry name" value="PCN-bd_Tpept"/>
</dbReference>
<organism evidence="7 8">
    <name type="scientific">Quadrisphaera setariae</name>
    <dbReference type="NCBI Taxonomy" id="2593304"/>
    <lineage>
        <taxon>Bacteria</taxon>
        <taxon>Bacillati</taxon>
        <taxon>Actinomycetota</taxon>
        <taxon>Actinomycetes</taxon>
        <taxon>Kineosporiales</taxon>
        <taxon>Kineosporiaceae</taxon>
        <taxon>Quadrisphaera</taxon>
    </lineage>
</organism>
<dbReference type="EMBL" id="VKAC01000007">
    <property type="protein sequence ID" value="TXR55730.1"/>
    <property type="molecule type" value="Genomic_DNA"/>
</dbReference>
<dbReference type="SUPFAM" id="SSF56519">
    <property type="entry name" value="Penicillin binding protein dimerisation domain"/>
    <property type="match status" value="1"/>
</dbReference>
<dbReference type="GO" id="GO:0008658">
    <property type="term" value="F:penicillin binding"/>
    <property type="evidence" value="ECO:0007669"/>
    <property type="project" value="InterPro"/>
</dbReference>
<comment type="subcellular location">
    <subcellularLocation>
        <location evidence="1">Membrane</location>
    </subcellularLocation>
</comment>
<accession>A0A5C8ZG01</accession>
<evidence type="ECO:0000313" key="8">
    <source>
        <dbReference type="Proteomes" id="UP000321234"/>
    </source>
</evidence>
<comment type="similarity">
    <text evidence="2">Belongs to the transpeptidase family.</text>
</comment>
<comment type="caution">
    <text evidence="7">The sequence shown here is derived from an EMBL/GenBank/DDBJ whole genome shotgun (WGS) entry which is preliminary data.</text>
</comment>
<feature type="domain" description="Penicillin-binding protein dimerisation" evidence="6">
    <location>
        <begin position="153"/>
        <end position="312"/>
    </location>
</feature>
<feature type="compositionally biased region" description="Basic and acidic residues" evidence="4">
    <location>
        <begin position="388"/>
        <end position="397"/>
    </location>
</feature>
<dbReference type="PANTHER" id="PTHR30627">
    <property type="entry name" value="PEPTIDOGLYCAN D,D-TRANSPEPTIDASE"/>
    <property type="match status" value="1"/>
</dbReference>
<dbReference type="InterPro" id="IPR050515">
    <property type="entry name" value="Beta-lactam/transpept"/>
</dbReference>